<dbReference type="CDD" id="cd00201">
    <property type="entry name" value="WW"/>
    <property type="match status" value="1"/>
</dbReference>
<feature type="compositionally biased region" description="Polar residues" evidence="3">
    <location>
        <begin position="156"/>
        <end position="168"/>
    </location>
</feature>
<feature type="compositionally biased region" description="Polar residues" evidence="3">
    <location>
        <begin position="43"/>
        <end position="58"/>
    </location>
</feature>
<comment type="caution">
    <text evidence="6">The sequence shown here is derived from an EMBL/GenBank/DDBJ whole genome shotgun (WGS) entry which is preliminary data.</text>
</comment>
<dbReference type="PANTHER" id="PTHR47522">
    <property type="entry name" value="SALVADOR FAMILY WW DOMAIN-CONTAINING PROTEIN 1"/>
    <property type="match status" value="1"/>
</dbReference>
<dbReference type="PROSITE" id="PS50020">
    <property type="entry name" value="WW_DOMAIN_2"/>
    <property type="match status" value="2"/>
</dbReference>
<feature type="transmembrane region" description="Helical" evidence="4">
    <location>
        <begin position="720"/>
        <end position="740"/>
    </location>
</feature>
<dbReference type="GO" id="GO:0043065">
    <property type="term" value="P:positive regulation of apoptotic process"/>
    <property type="evidence" value="ECO:0007669"/>
    <property type="project" value="TreeGrafter"/>
</dbReference>
<dbReference type="GO" id="GO:0006915">
    <property type="term" value="P:apoptotic process"/>
    <property type="evidence" value="ECO:0007669"/>
    <property type="project" value="InterPro"/>
</dbReference>
<evidence type="ECO:0000256" key="4">
    <source>
        <dbReference type="SAM" id="Phobius"/>
    </source>
</evidence>
<dbReference type="PROSITE" id="PS01159">
    <property type="entry name" value="WW_DOMAIN_1"/>
    <property type="match status" value="1"/>
</dbReference>
<name>A0A812ED45_ACAPH</name>
<dbReference type="AlphaFoldDB" id="A0A812ED45"/>
<keyword evidence="4" id="KW-1133">Transmembrane helix</keyword>
<dbReference type="InterPro" id="IPR036020">
    <property type="entry name" value="WW_dom_sf"/>
</dbReference>
<gene>
    <name evidence="6" type="ORF">SPHA_68723</name>
</gene>
<dbReference type="Proteomes" id="UP000597762">
    <property type="component" value="Unassembled WGS sequence"/>
</dbReference>
<dbReference type="InterPro" id="IPR001202">
    <property type="entry name" value="WW_dom"/>
</dbReference>
<feature type="compositionally biased region" description="Low complexity" evidence="3">
    <location>
        <begin position="169"/>
        <end position="185"/>
    </location>
</feature>
<evidence type="ECO:0000256" key="2">
    <source>
        <dbReference type="ARBA" id="ARBA00022737"/>
    </source>
</evidence>
<dbReference type="Pfam" id="PF00397">
    <property type="entry name" value="WW"/>
    <property type="match status" value="1"/>
</dbReference>
<feature type="compositionally biased region" description="Pro residues" evidence="3">
    <location>
        <begin position="213"/>
        <end position="224"/>
    </location>
</feature>
<dbReference type="InterPro" id="IPR030030">
    <property type="entry name" value="Sav"/>
</dbReference>
<sequence length="753" mass="83338">MPIIFFFSDYDTPVRHTIVFQRRSTKTLASYTPQQSVNSFAYSGHSQFSPSKTSTHSTYHFAGNPGGSSSSNNSAGHSNNQVLHVYQHVPRIPSPGPSSSPAPPPSSSGSGPIMSGLNHAFQNLSMAGYRAGHGQPDVSKQQQQYQQQQTVSGQQRLHQMQSNAMSGPSSLPQYLQQQQQMLSNQAAMAGAGRIPANTSPGITRAVNQLGPQRPLPSAPPPPSPQSTHPSKAKTENALLSLREEEAKQHLQHQAVAGGYNTDYYNQYDENYQIQQYHQEIRNHYAQQNPSPAAVAVSANTVTHQQAVVPFTNAVPEHIHGNTTTTTISTSSSPAAYSNAYVNQQEELPLPPGWSLDWTVRGRKYYIDHNTQTTHWSHPFEKESLPMGWERIESKEYGVVYVNYILKLSQYNHPCAPVIPQQQNIVFAPQELMMPKQIEYRQSNLLVPANPYLHEEIPEWLYVYYKANQDHDHKLKVKVNLICKINDRNILLVNAGLVSSLSHPLSPFSFPPTFLHLLFFLPSFLSLSPSLSPLSLPPSLSPLSLFPLLFLPSLSSPFSFSLSLFPFSFSPLSLPLLFPLSLFPLLFLPLSLPPLSFPFSFSLSLPSLPLLFLPSLSSPFSFSSLLLSPLSLFPFSLFPSLSFSLSSPSLFSTLSSPLSLFPFSFHSLFPLLFLPSLSSPSLSPLSLLPSLSALSLFPSSFPLLFLLSLPPSIPPLSLPPFYSSSLSSPFLFLLSLFPLSIPKKKYDKLEKKFF</sequence>
<feature type="transmembrane region" description="Helical" evidence="4">
    <location>
        <begin position="656"/>
        <end position="674"/>
    </location>
</feature>
<evidence type="ECO:0000313" key="6">
    <source>
        <dbReference type="EMBL" id="CAE1318211.1"/>
    </source>
</evidence>
<feature type="transmembrane region" description="Helical" evidence="4">
    <location>
        <begin position="686"/>
        <end position="708"/>
    </location>
</feature>
<accession>A0A812ED45</accession>
<dbReference type="FunFam" id="2.20.70.10:FF:000035">
    <property type="entry name" value="Salvador homolog 1 (Drosophila)"/>
    <property type="match status" value="1"/>
</dbReference>
<reference evidence="6" key="1">
    <citation type="submission" date="2021-01" db="EMBL/GenBank/DDBJ databases">
        <authorList>
            <person name="Li R."/>
            <person name="Bekaert M."/>
        </authorList>
    </citation>
    <scope>NUCLEOTIDE SEQUENCE</scope>
    <source>
        <strain evidence="6">Farmed</strain>
    </source>
</reference>
<evidence type="ECO:0000256" key="3">
    <source>
        <dbReference type="SAM" id="MobiDB-lite"/>
    </source>
</evidence>
<dbReference type="SUPFAM" id="SSF51045">
    <property type="entry name" value="WW domain"/>
    <property type="match status" value="2"/>
</dbReference>
<proteinExistence type="predicted"/>
<protein>
    <submittedName>
        <fullName evidence="6">SAV1</fullName>
    </submittedName>
</protein>
<feature type="domain" description="WW" evidence="5">
    <location>
        <begin position="382"/>
        <end position="415"/>
    </location>
</feature>
<feature type="region of interest" description="Disordered" evidence="3">
    <location>
        <begin position="129"/>
        <end position="233"/>
    </location>
</feature>
<feature type="transmembrane region" description="Helical" evidence="4">
    <location>
        <begin position="507"/>
        <end position="524"/>
    </location>
</feature>
<keyword evidence="4" id="KW-0812">Transmembrane</keyword>
<feature type="compositionally biased region" description="Pro residues" evidence="3">
    <location>
        <begin position="92"/>
        <end position="106"/>
    </location>
</feature>
<feature type="compositionally biased region" description="Polar residues" evidence="3">
    <location>
        <begin position="196"/>
        <end position="210"/>
    </location>
</feature>
<dbReference type="OrthoDB" id="5339429at2759"/>
<keyword evidence="1" id="KW-0597">Phosphoprotein</keyword>
<feature type="transmembrane region" description="Helical" evidence="4">
    <location>
        <begin position="571"/>
        <end position="589"/>
    </location>
</feature>
<keyword evidence="7" id="KW-1185">Reference proteome</keyword>
<dbReference type="GO" id="GO:0005829">
    <property type="term" value="C:cytosol"/>
    <property type="evidence" value="ECO:0007669"/>
    <property type="project" value="TreeGrafter"/>
</dbReference>
<feature type="domain" description="WW" evidence="5">
    <location>
        <begin position="347"/>
        <end position="380"/>
    </location>
</feature>
<keyword evidence="2" id="KW-0677">Repeat</keyword>
<feature type="transmembrane region" description="Helical" evidence="4">
    <location>
        <begin position="544"/>
        <end position="564"/>
    </location>
</feature>
<dbReference type="Gene3D" id="2.20.70.10">
    <property type="match status" value="2"/>
</dbReference>
<dbReference type="GO" id="GO:0060090">
    <property type="term" value="F:molecular adaptor activity"/>
    <property type="evidence" value="ECO:0007669"/>
    <property type="project" value="InterPro"/>
</dbReference>
<evidence type="ECO:0000259" key="5">
    <source>
        <dbReference type="PROSITE" id="PS50020"/>
    </source>
</evidence>
<keyword evidence="4" id="KW-0472">Membrane</keyword>
<evidence type="ECO:0000256" key="1">
    <source>
        <dbReference type="ARBA" id="ARBA00022553"/>
    </source>
</evidence>
<feature type="compositionally biased region" description="Low complexity" evidence="3">
    <location>
        <begin position="141"/>
        <end position="155"/>
    </location>
</feature>
<dbReference type="GO" id="GO:0008285">
    <property type="term" value="P:negative regulation of cell population proliferation"/>
    <property type="evidence" value="ECO:0007669"/>
    <property type="project" value="TreeGrafter"/>
</dbReference>
<organism evidence="6 7">
    <name type="scientific">Acanthosepion pharaonis</name>
    <name type="common">Pharaoh cuttlefish</name>
    <name type="synonym">Sepia pharaonis</name>
    <dbReference type="NCBI Taxonomy" id="158019"/>
    <lineage>
        <taxon>Eukaryota</taxon>
        <taxon>Metazoa</taxon>
        <taxon>Spiralia</taxon>
        <taxon>Lophotrochozoa</taxon>
        <taxon>Mollusca</taxon>
        <taxon>Cephalopoda</taxon>
        <taxon>Coleoidea</taxon>
        <taxon>Decapodiformes</taxon>
        <taxon>Sepiida</taxon>
        <taxon>Sepiina</taxon>
        <taxon>Sepiidae</taxon>
        <taxon>Acanthosepion</taxon>
    </lineage>
</organism>
<dbReference type="PANTHER" id="PTHR47522:SF2">
    <property type="entry name" value="PROTEIN SALVADOR HOMOLOG 1"/>
    <property type="match status" value="1"/>
</dbReference>
<dbReference type="SMART" id="SM00456">
    <property type="entry name" value="WW"/>
    <property type="match status" value="2"/>
</dbReference>
<dbReference type="EMBL" id="CAHIKZ030005012">
    <property type="protein sequence ID" value="CAE1318211.1"/>
    <property type="molecule type" value="Genomic_DNA"/>
</dbReference>
<feature type="region of interest" description="Disordered" evidence="3">
    <location>
        <begin position="43"/>
        <end position="117"/>
    </location>
</feature>
<dbReference type="GO" id="GO:0035329">
    <property type="term" value="P:hippo signaling"/>
    <property type="evidence" value="ECO:0007669"/>
    <property type="project" value="InterPro"/>
</dbReference>
<evidence type="ECO:0000313" key="7">
    <source>
        <dbReference type="Proteomes" id="UP000597762"/>
    </source>
</evidence>
<feature type="compositionally biased region" description="Low complexity" evidence="3">
    <location>
        <begin position="67"/>
        <end position="80"/>
    </location>
</feature>